<dbReference type="Proteomes" id="UP000004956">
    <property type="component" value="Unassembled WGS sequence"/>
</dbReference>
<keyword evidence="2" id="KW-1185">Reference proteome</keyword>
<dbReference type="RefSeq" id="WP_008543119.1">
    <property type="nucleotide sequence ID" value="NZ_JH605003.1"/>
</dbReference>
<dbReference type="SUPFAM" id="SSF56112">
    <property type="entry name" value="Protein kinase-like (PK-like)"/>
    <property type="match status" value="1"/>
</dbReference>
<dbReference type="PATRIC" id="fig|762967.3.peg.1527"/>
<dbReference type="InterPro" id="IPR011009">
    <property type="entry name" value="Kinase-like_dom_sf"/>
</dbReference>
<evidence type="ECO:0000313" key="2">
    <source>
        <dbReference type="Proteomes" id="UP000004956"/>
    </source>
</evidence>
<dbReference type="EMBL" id="AFBQ01000292">
    <property type="protein sequence ID" value="EHY30691.1"/>
    <property type="molecule type" value="Genomic_DNA"/>
</dbReference>
<dbReference type="HOGENOM" id="CLU_1249104_0_0_4"/>
<sequence>MHDQEKPFDRAEMAEHTVKLMRDGGGLNAVVTLVEKDGVRWTVKDFSTRGWFSRTIVGPLLLRREAAVLARLKGIDGIAGEAFFVDRQALAIRFLEGSGLVRKKGVNRSPVDLAYMERLEALVDEMHARGVAHLDLRGTGNFIIRPDGTPGLIDFQSAVITRYFPGWLRRMLEHIDDSGVLKKWNQFLPEQMGEARRAALQRFEEGRMRYFGWYMKLRRKKYRRGR</sequence>
<accession>H3KGQ8</accession>
<evidence type="ECO:0008006" key="3">
    <source>
        <dbReference type="Google" id="ProtNLM"/>
    </source>
</evidence>
<dbReference type="AlphaFoldDB" id="H3KGQ8"/>
<proteinExistence type="predicted"/>
<reference evidence="1 2" key="1">
    <citation type="submission" date="2011-11" db="EMBL/GenBank/DDBJ databases">
        <authorList>
            <person name="Weinstock G."/>
            <person name="Sodergren E."/>
            <person name="Clifton S."/>
            <person name="Fulton L."/>
            <person name="Fulton B."/>
            <person name="Courtney L."/>
            <person name="Fronick C."/>
            <person name="Harrison M."/>
            <person name="Strong C."/>
            <person name="Farmer C."/>
            <person name="Delahaunty K."/>
            <person name="Markovic C."/>
            <person name="Hall O."/>
            <person name="Minx P."/>
            <person name="Tomlinson C."/>
            <person name="Mitreva M."/>
            <person name="Hou S."/>
            <person name="Chen J."/>
            <person name="Wollam A."/>
            <person name="Pepin K.H."/>
            <person name="Johnson M."/>
            <person name="Bhonagiri V."/>
            <person name="Zhang X."/>
            <person name="Suruliraj S."/>
            <person name="Warren W."/>
            <person name="Chinwalla A."/>
            <person name="Mardis E.R."/>
            <person name="Wilson R.K."/>
        </authorList>
    </citation>
    <scope>NUCLEOTIDE SEQUENCE [LARGE SCALE GENOMIC DNA]</scope>
    <source>
        <strain evidence="1 2">YIT 11816</strain>
    </source>
</reference>
<gene>
    <name evidence="1" type="ORF">HMPREF9440_01940</name>
</gene>
<comment type="caution">
    <text evidence="1">The sequence shown here is derived from an EMBL/GenBank/DDBJ whole genome shotgun (WGS) entry which is preliminary data.</text>
</comment>
<name>H3KGQ8_9BURK</name>
<evidence type="ECO:0000313" key="1">
    <source>
        <dbReference type="EMBL" id="EHY30691.1"/>
    </source>
</evidence>
<organism evidence="1 2">
    <name type="scientific">Sutterella parvirubra YIT 11816</name>
    <dbReference type="NCBI Taxonomy" id="762967"/>
    <lineage>
        <taxon>Bacteria</taxon>
        <taxon>Pseudomonadati</taxon>
        <taxon>Pseudomonadota</taxon>
        <taxon>Betaproteobacteria</taxon>
        <taxon>Burkholderiales</taxon>
        <taxon>Sutterellaceae</taxon>
        <taxon>Sutterella</taxon>
    </lineage>
</organism>
<protein>
    <recommendedName>
        <fullName evidence="3">Serine/threonine protein kinase</fullName>
    </recommendedName>
</protein>
<dbReference type="STRING" id="762967.HMPREF9440_01940"/>